<dbReference type="PROSITE" id="PS51294">
    <property type="entry name" value="HTH_MYB"/>
    <property type="match status" value="2"/>
</dbReference>
<dbReference type="InterPro" id="IPR017930">
    <property type="entry name" value="Myb_dom"/>
</dbReference>
<dbReference type="Pfam" id="PF00249">
    <property type="entry name" value="Myb_DNA-binding"/>
    <property type="match status" value="2"/>
</dbReference>
<evidence type="ECO:0000256" key="1">
    <source>
        <dbReference type="ARBA" id="ARBA00004123"/>
    </source>
</evidence>
<dbReference type="PROSITE" id="PS50090">
    <property type="entry name" value="MYB_LIKE"/>
    <property type="match status" value="2"/>
</dbReference>
<evidence type="ECO:0000256" key="3">
    <source>
        <dbReference type="ARBA" id="ARBA00023015"/>
    </source>
</evidence>
<dbReference type="Gene3D" id="1.10.10.60">
    <property type="entry name" value="Homeodomain-like"/>
    <property type="match status" value="2"/>
</dbReference>
<keyword evidence="5" id="KW-0010">Activator</keyword>
<dbReference type="HOGENOM" id="CLU_023548_0_0_1"/>
<comment type="subcellular location">
    <subcellularLocation>
        <location evidence="1">Nucleus</location>
    </subcellularLocation>
</comment>
<feature type="domain" description="Myb-like" evidence="9">
    <location>
        <begin position="84"/>
        <end position="134"/>
    </location>
</feature>
<dbReference type="CDD" id="cd00167">
    <property type="entry name" value="SANT"/>
    <property type="match status" value="2"/>
</dbReference>
<feature type="region of interest" description="Disordered" evidence="8">
    <location>
        <begin position="223"/>
        <end position="257"/>
    </location>
</feature>
<evidence type="ECO:0000259" key="9">
    <source>
        <dbReference type="PROSITE" id="PS50090"/>
    </source>
</evidence>
<accession>A0A061F6J8</accession>
<reference evidence="11 12" key="1">
    <citation type="journal article" date="2013" name="Genome Biol.">
        <title>The genome sequence of the most widely cultivated cacao type and its use to identify candidate genes regulating pod color.</title>
        <authorList>
            <person name="Motamayor J.C."/>
            <person name="Mockaitis K."/>
            <person name="Schmutz J."/>
            <person name="Haiminen N."/>
            <person name="Iii D.L."/>
            <person name="Cornejo O."/>
            <person name="Findley S.D."/>
            <person name="Zheng P."/>
            <person name="Utro F."/>
            <person name="Royaert S."/>
            <person name="Saski C."/>
            <person name="Jenkins J."/>
            <person name="Podicheti R."/>
            <person name="Zhao M."/>
            <person name="Scheffler B.E."/>
            <person name="Stack J.C."/>
            <person name="Feltus F.A."/>
            <person name="Mustiga G.M."/>
            <person name="Amores F."/>
            <person name="Phillips W."/>
            <person name="Marelli J.P."/>
            <person name="May G.D."/>
            <person name="Shapiro H."/>
            <person name="Ma J."/>
            <person name="Bustamante C.D."/>
            <person name="Schnell R.J."/>
            <person name="Main D."/>
            <person name="Gilbert D."/>
            <person name="Parida L."/>
            <person name="Kuhn D.N."/>
        </authorList>
    </citation>
    <scope>NUCLEOTIDE SEQUENCE [LARGE SCALE GENOMIC DNA]</scope>
    <source>
        <strain evidence="12">cv. Matina 1-6</strain>
    </source>
</reference>
<evidence type="ECO:0000259" key="10">
    <source>
        <dbReference type="PROSITE" id="PS51294"/>
    </source>
</evidence>
<dbReference type="PANTHER" id="PTHR47995:SF18">
    <property type="entry name" value="TRANSCRIPTION FACTOR MYB65"/>
    <property type="match status" value="1"/>
</dbReference>
<evidence type="ECO:0000256" key="7">
    <source>
        <dbReference type="ARBA" id="ARBA00023242"/>
    </source>
</evidence>
<dbReference type="eggNOG" id="KOG0048">
    <property type="taxonomic scope" value="Eukaryota"/>
</dbReference>
<feature type="domain" description="HTH myb-type" evidence="10">
    <location>
        <begin position="84"/>
        <end position="138"/>
    </location>
</feature>
<sequence>MMLMMGGNNQVTTQNEGGGTSGMHNSCVEGGLTLKKGPWTAAEDAVLAEYVRTHGEGNWNAVQKNTGLARCGKSCRLRWANHLRPNLKKGAFSPEEERIIVELHAKMGNKWARMATQLPGRTDNEIKNYWNTRVKRKQRQGLPLYPPEIQPLYPQHHHSQPTTPIPSSPTQQSPSSFSFQAPTSLHHGSMLSPPPHSFHLPRSASQPLLHISHHAAAAAAAPTPFLHSPSPASTPPPLPSPTPSTPPSTSPLPSPPAFSTLPLFDSSTFNTSTSNITTVNATSSDHFFFPRTLPSLQTPLRYKRFKQNNDNAENNNNNHNITVNSSNGTTNSSFMFPLSPLLKSIDVFNPHTTVAATATTSSWTPQHYPSYSLDPITLDLASSSRILRPHFDSGQFISTPGVAYPLKTELPSNQLLSQDGNSEVTLHTNKVNNYSKYSSNDHSSNHPNLSMPVSGNGLLEDMLEEAQVLTGSNDMLTRQGGLVDFSSSSEGLASVLKPREETQEQINTMHEDYSKLLNVVPSSMPIPEWYSDSGEGSNGQSSVITDDNLGLEMHQIASLLPVDHIAHKHGRKPSSRSWDNLPGIC</sequence>
<dbReference type="Proteomes" id="UP000026915">
    <property type="component" value="Chromosome 7"/>
</dbReference>
<dbReference type="GO" id="GO:0009653">
    <property type="term" value="P:anatomical structure morphogenesis"/>
    <property type="evidence" value="ECO:0007669"/>
    <property type="project" value="UniProtKB-ARBA"/>
</dbReference>
<keyword evidence="7" id="KW-0539">Nucleus</keyword>
<dbReference type="InterPro" id="IPR009057">
    <property type="entry name" value="Homeodomain-like_sf"/>
</dbReference>
<evidence type="ECO:0000256" key="4">
    <source>
        <dbReference type="ARBA" id="ARBA00023125"/>
    </source>
</evidence>
<feature type="domain" description="Myb-like" evidence="9">
    <location>
        <begin position="31"/>
        <end position="83"/>
    </location>
</feature>
<dbReference type="SMART" id="SM00717">
    <property type="entry name" value="SANT"/>
    <property type="match status" value="2"/>
</dbReference>
<name>A0A061F6J8_THECC</name>
<gene>
    <name evidence="11" type="ORF">TCM_030853</name>
</gene>
<feature type="domain" description="HTH myb-type" evidence="10">
    <location>
        <begin position="33"/>
        <end position="83"/>
    </location>
</feature>
<dbReference type="GO" id="GO:0006355">
    <property type="term" value="P:regulation of DNA-templated transcription"/>
    <property type="evidence" value="ECO:0000318"/>
    <property type="project" value="GO_Central"/>
</dbReference>
<feature type="compositionally biased region" description="Pro residues" evidence="8">
    <location>
        <begin position="232"/>
        <end position="256"/>
    </location>
</feature>
<keyword evidence="2" id="KW-0677">Repeat</keyword>
<dbReference type="GO" id="GO:0045893">
    <property type="term" value="P:positive regulation of DNA-templated transcription"/>
    <property type="evidence" value="ECO:0007669"/>
    <property type="project" value="UniProtKB-ARBA"/>
</dbReference>
<evidence type="ECO:0000256" key="5">
    <source>
        <dbReference type="ARBA" id="ARBA00023159"/>
    </source>
</evidence>
<dbReference type="SUPFAM" id="SSF46689">
    <property type="entry name" value="Homeodomain-like"/>
    <property type="match status" value="1"/>
</dbReference>
<dbReference type="GO" id="GO:0003677">
    <property type="term" value="F:DNA binding"/>
    <property type="evidence" value="ECO:0007669"/>
    <property type="project" value="UniProtKB-KW"/>
</dbReference>
<evidence type="ECO:0000256" key="6">
    <source>
        <dbReference type="ARBA" id="ARBA00023163"/>
    </source>
</evidence>
<keyword evidence="12" id="KW-1185">Reference proteome</keyword>
<dbReference type="GO" id="GO:0048235">
    <property type="term" value="P:pollen sperm cell differentiation"/>
    <property type="evidence" value="ECO:0007669"/>
    <property type="project" value="UniProtKB-ARBA"/>
</dbReference>
<dbReference type="PANTHER" id="PTHR47995">
    <property type="entry name" value="TRANSCRIPTION FACTOR MYB33-RELATED"/>
    <property type="match status" value="1"/>
</dbReference>
<evidence type="ECO:0000313" key="12">
    <source>
        <dbReference type="Proteomes" id="UP000026915"/>
    </source>
</evidence>
<organism evidence="11 12">
    <name type="scientific">Theobroma cacao</name>
    <name type="common">Cacao</name>
    <name type="synonym">Cocoa</name>
    <dbReference type="NCBI Taxonomy" id="3641"/>
    <lineage>
        <taxon>Eukaryota</taxon>
        <taxon>Viridiplantae</taxon>
        <taxon>Streptophyta</taxon>
        <taxon>Embryophyta</taxon>
        <taxon>Tracheophyta</taxon>
        <taxon>Spermatophyta</taxon>
        <taxon>Magnoliopsida</taxon>
        <taxon>eudicotyledons</taxon>
        <taxon>Gunneridae</taxon>
        <taxon>Pentapetalae</taxon>
        <taxon>rosids</taxon>
        <taxon>malvids</taxon>
        <taxon>Malvales</taxon>
        <taxon>Malvaceae</taxon>
        <taxon>Byttnerioideae</taxon>
        <taxon>Theobroma</taxon>
    </lineage>
</organism>
<dbReference type="InParanoid" id="A0A061F6J8"/>
<dbReference type="AlphaFoldDB" id="A0A061F6J8"/>
<keyword evidence="4" id="KW-0238">DNA-binding</keyword>
<dbReference type="Gramene" id="EOY12312">
    <property type="protein sequence ID" value="EOY12312"/>
    <property type="gene ID" value="TCM_030853"/>
</dbReference>
<dbReference type="GO" id="GO:0040008">
    <property type="term" value="P:regulation of growth"/>
    <property type="evidence" value="ECO:0007669"/>
    <property type="project" value="UniProtKB-ARBA"/>
</dbReference>
<dbReference type="GO" id="GO:0005634">
    <property type="term" value="C:nucleus"/>
    <property type="evidence" value="ECO:0000318"/>
    <property type="project" value="GO_Central"/>
</dbReference>
<evidence type="ECO:0000256" key="8">
    <source>
        <dbReference type="SAM" id="MobiDB-lite"/>
    </source>
</evidence>
<dbReference type="InterPro" id="IPR001005">
    <property type="entry name" value="SANT/Myb"/>
</dbReference>
<dbReference type="FunFam" id="1.10.10.60:FF:000119">
    <property type="entry name" value="Transcription factor GAMYB"/>
    <property type="match status" value="1"/>
</dbReference>
<evidence type="ECO:0000256" key="2">
    <source>
        <dbReference type="ARBA" id="ARBA00022737"/>
    </source>
</evidence>
<protein>
    <submittedName>
        <fullName evidence="11">Transcription factor MYB811</fullName>
    </submittedName>
</protein>
<feature type="compositionally biased region" description="Low complexity" evidence="8">
    <location>
        <begin position="168"/>
        <end position="184"/>
    </location>
</feature>
<dbReference type="EMBL" id="CM001885">
    <property type="protein sequence ID" value="EOY12312.1"/>
    <property type="molecule type" value="Genomic_DNA"/>
</dbReference>
<keyword evidence="3" id="KW-0805">Transcription regulation</keyword>
<feature type="region of interest" description="Disordered" evidence="8">
    <location>
        <begin position="137"/>
        <end position="202"/>
    </location>
</feature>
<dbReference type="GO" id="GO:0003700">
    <property type="term" value="F:DNA-binding transcription factor activity"/>
    <property type="evidence" value="ECO:0000318"/>
    <property type="project" value="GO_Central"/>
</dbReference>
<dbReference type="OMA" id="IGLEMQH"/>
<proteinExistence type="predicted"/>
<dbReference type="FunFam" id="1.10.10.60:FF:000001">
    <property type="entry name" value="MYB-related transcription factor"/>
    <property type="match status" value="1"/>
</dbReference>
<feature type="region of interest" description="Disordered" evidence="8">
    <location>
        <begin position="308"/>
        <end position="328"/>
    </location>
</feature>
<keyword evidence="6" id="KW-0804">Transcription</keyword>
<evidence type="ECO:0000313" key="11">
    <source>
        <dbReference type="EMBL" id="EOY12312.1"/>
    </source>
</evidence>